<dbReference type="InterPro" id="IPR000182">
    <property type="entry name" value="GNAT_dom"/>
</dbReference>
<dbReference type="NCBIfam" id="TIGR02406">
    <property type="entry name" value="ectoine_EctA"/>
    <property type="match status" value="1"/>
</dbReference>
<sequence>MPMTAATDDNDTLTYRAATPEDGAALWRLVRDAGTLELNSAYFYLIFATDFGETCLIAERDGVTVGAVVGYRPPRDPDAAFVWQVGVAPQMRGKGMGKKLLREWLKLPGVRDARWMTATITADNVPSQKLFKAVARDLGVDCTDHPHFTENLFPEPHEAERLYRIGPFAQP</sequence>
<dbReference type="KEGG" id="atw:C0099_07690"/>
<dbReference type="Pfam" id="PF00583">
    <property type="entry name" value="Acetyltransf_1"/>
    <property type="match status" value="1"/>
</dbReference>
<dbReference type="InterPro" id="IPR016181">
    <property type="entry name" value="Acyl_CoA_acyltransferase"/>
</dbReference>
<dbReference type="EC" id="2.3.1.178" evidence="3 8"/>
<dbReference type="CDD" id="cd04301">
    <property type="entry name" value="NAT_SF"/>
    <property type="match status" value="1"/>
</dbReference>
<comment type="catalytic activity">
    <reaction evidence="7 8">
        <text>L-2,4-diaminobutanoate + acetyl-CoA = (2S)-4-acetamido-2-aminobutanoate + CoA + H(+)</text>
        <dbReference type="Rhea" id="RHEA:16901"/>
        <dbReference type="ChEBI" id="CHEBI:15378"/>
        <dbReference type="ChEBI" id="CHEBI:57287"/>
        <dbReference type="ChEBI" id="CHEBI:57288"/>
        <dbReference type="ChEBI" id="CHEBI:58761"/>
        <dbReference type="ChEBI" id="CHEBI:58929"/>
        <dbReference type="EC" id="2.3.1.178"/>
    </reaction>
</comment>
<evidence type="ECO:0000256" key="5">
    <source>
        <dbReference type="ARBA" id="ARBA00022679"/>
    </source>
</evidence>
<dbReference type="UniPathway" id="UPA00067">
    <property type="reaction ID" value="UER00122"/>
</dbReference>
<dbReference type="InterPro" id="IPR012772">
    <property type="entry name" value="Ectoine_EctA"/>
</dbReference>
<comment type="pathway">
    <text evidence="1 8">Amine and polyamine biosynthesis; ectoine biosynthesis; L-ectoine from L-aspartate 4-semialdehyde: step 2/3.</text>
</comment>
<feature type="domain" description="N-acetyltransferase" evidence="9">
    <location>
        <begin position="13"/>
        <end position="160"/>
    </location>
</feature>
<evidence type="ECO:0000256" key="7">
    <source>
        <dbReference type="ARBA" id="ARBA00048924"/>
    </source>
</evidence>
<keyword evidence="11" id="KW-1185">Reference proteome</keyword>
<dbReference type="OrthoDB" id="2436196at2"/>
<evidence type="ECO:0000256" key="4">
    <source>
        <dbReference type="ARBA" id="ARBA00017935"/>
    </source>
</evidence>
<dbReference type="AlphaFoldDB" id="A0A2I6S6D5"/>
<evidence type="ECO:0000256" key="8">
    <source>
        <dbReference type="RuleBase" id="RU365045"/>
    </source>
</evidence>
<evidence type="ECO:0000256" key="6">
    <source>
        <dbReference type="ARBA" id="ARBA00023315"/>
    </source>
</evidence>
<dbReference type="Gene3D" id="3.40.630.30">
    <property type="match status" value="1"/>
</dbReference>
<organism evidence="10 11">
    <name type="scientific">Pseudazoarcus pumilus</name>
    <dbReference type="NCBI Taxonomy" id="2067960"/>
    <lineage>
        <taxon>Bacteria</taxon>
        <taxon>Pseudomonadati</taxon>
        <taxon>Pseudomonadota</taxon>
        <taxon>Betaproteobacteria</taxon>
        <taxon>Rhodocyclales</taxon>
        <taxon>Zoogloeaceae</taxon>
        <taxon>Pseudazoarcus</taxon>
    </lineage>
</organism>
<accession>A0A2I6S6D5</accession>
<dbReference type="GO" id="GO:0033816">
    <property type="term" value="F:diaminobutyrate acetyltransferase activity"/>
    <property type="evidence" value="ECO:0007669"/>
    <property type="project" value="UniProtKB-EC"/>
</dbReference>
<protein>
    <recommendedName>
        <fullName evidence="4 8">L-2,4-diaminobutyric acid acetyltransferase</fullName>
        <shortName evidence="8">DABA acetyltransferase</shortName>
        <ecNumber evidence="3 8">2.3.1.178</ecNumber>
    </recommendedName>
</protein>
<comment type="function">
    <text evidence="8">Catalyzes the acetylation of L-2,4-diaminobutyrate (DABA) to gamma-N-acetyl-alpha,gamma-diaminobutyric acid (ADABA) with acetyl coenzyme A.</text>
</comment>
<reference evidence="10 11" key="1">
    <citation type="submission" date="2018-01" db="EMBL/GenBank/DDBJ databases">
        <authorList>
            <person name="Fu G.-Y."/>
        </authorList>
    </citation>
    <scope>NUCLEOTIDE SEQUENCE [LARGE SCALE GENOMIC DNA]</scope>
    <source>
        <strain evidence="10 11">SY39</strain>
    </source>
</reference>
<evidence type="ECO:0000256" key="2">
    <source>
        <dbReference type="ARBA" id="ARBA00010712"/>
    </source>
</evidence>
<dbReference type="Proteomes" id="UP000242205">
    <property type="component" value="Chromosome"/>
</dbReference>
<proteinExistence type="inferred from homology"/>
<evidence type="ECO:0000256" key="3">
    <source>
        <dbReference type="ARBA" id="ARBA00012355"/>
    </source>
</evidence>
<keyword evidence="5 8" id="KW-0808">Transferase</keyword>
<gene>
    <name evidence="8 10" type="primary">ectA</name>
    <name evidence="10" type="ORF">C0099_07690</name>
</gene>
<evidence type="ECO:0000313" key="10">
    <source>
        <dbReference type="EMBL" id="AUN94824.1"/>
    </source>
</evidence>
<dbReference type="EMBL" id="CP025682">
    <property type="protein sequence ID" value="AUN94824.1"/>
    <property type="molecule type" value="Genomic_DNA"/>
</dbReference>
<keyword evidence="6 8" id="KW-0012">Acyltransferase</keyword>
<evidence type="ECO:0000313" key="11">
    <source>
        <dbReference type="Proteomes" id="UP000242205"/>
    </source>
</evidence>
<dbReference type="SUPFAM" id="SSF55729">
    <property type="entry name" value="Acyl-CoA N-acyltransferases (Nat)"/>
    <property type="match status" value="1"/>
</dbReference>
<evidence type="ECO:0000259" key="9">
    <source>
        <dbReference type="PROSITE" id="PS51186"/>
    </source>
</evidence>
<dbReference type="GO" id="GO:0019491">
    <property type="term" value="P:ectoine biosynthetic process"/>
    <property type="evidence" value="ECO:0007669"/>
    <property type="project" value="UniProtKB-UniPathway"/>
</dbReference>
<evidence type="ECO:0000256" key="1">
    <source>
        <dbReference type="ARBA" id="ARBA00004978"/>
    </source>
</evidence>
<name>A0A2I6S6D5_9RHOO</name>
<dbReference type="PROSITE" id="PS51186">
    <property type="entry name" value="GNAT"/>
    <property type="match status" value="1"/>
</dbReference>
<comment type="similarity">
    <text evidence="2 8">Belongs to the acetyltransferase family. EctA subfamily.</text>
</comment>